<dbReference type="EMBL" id="QYRT01000033">
    <property type="protein sequence ID" value="TIH33679.1"/>
    <property type="molecule type" value="Genomic_DNA"/>
</dbReference>
<dbReference type="AlphaFoldDB" id="A0A4T2BRI2"/>
<dbReference type="InterPro" id="IPR024411">
    <property type="entry name" value="Tail_terminator_phage"/>
</dbReference>
<sequence length="151" mass="16311">MSVNSVLLDGLAKFAASANIGFTYTPNGLYSASQTGIYVVALPDKPDRAMTLTAVNQGDDITNAFGQVMVQARFRGLPNQPLDTENLGDSVFDVFHGTTNLIFGGVTVVQMNRRVSIPMGQDAAKRFERVDQYYLDVSTPTTTNRPAGGSW</sequence>
<protein>
    <submittedName>
        <fullName evidence="1">Uncharacterized protein</fullName>
    </submittedName>
</protein>
<dbReference type="Proteomes" id="UP000306192">
    <property type="component" value="Unassembled WGS sequence"/>
</dbReference>
<organism evidence="1 2">
    <name type="scientific">Subtercola vilae</name>
    <dbReference type="NCBI Taxonomy" id="2056433"/>
    <lineage>
        <taxon>Bacteria</taxon>
        <taxon>Bacillati</taxon>
        <taxon>Actinomycetota</taxon>
        <taxon>Actinomycetes</taxon>
        <taxon>Micrococcales</taxon>
        <taxon>Microbacteriaceae</taxon>
        <taxon>Subtercola</taxon>
    </lineage>
</organism>
<dbReference type="Pfam" id="PF12691">
    <property type="entry name" value="Phage_tail_terminator_6"/>
    <property type="match status" value="1"/>
</dbReference>
<gene>
    <name evidence="1" type="ORF">D4765_14445</name>
</gene>
<keyword evidence="2" id="KW-1185">Reference proteome</keyword>
<proteinExistence type="predicted"/>
<name>A0A4T2BRI2_9MICO</name>
<dbReference type="OrthoDB" id="5122275at2"/>
<comment type="caution">
    <text evidence="1">The sequence shown here is derived from an EMBL/GenBank/DDBJ whole genome shotgun (WGS) entry which is preliminary data.</text>
</comment>
<dbReference type="RefSeq" id="WP_136643001.1">
    <property type="nucleotide sequence ID" value="NZ_QYRT01000033.1"/>
</dbReference>
<accession>A0A4T2BRI2</accession>
<evidence type="ECO:0000313" key="2">
    <source>
        <dbReference type="Proteomes" id="UP000306192"/>
    </source>
</evidence>
<evidence type="ECO:0000313" key="1">
    <source>
        <dbReference type="EMBL" id="TIH33679.1"/>
    </source>
</evidence>
<reference evidence="1 2" key="1">
    <citation type="journal article" date="2019" name="Microorganisms">
        <title>Systematic Affiliation and Genome Analysis of Subtercola vilae DB165(T) with Particular Emphasis on Cold Adaptation of an Isolate from a High-Altitude Cold Volcano Lake.</title>
        <authorList>
            <person name="Villalobos A.S."/>
            <person name="Wiese J."/>
            <person name="Imhoff J.F."/>
            <person name="Dorador C."/>
            <person name="Keller A."/>
            <person name="Hentschel U."/>
        </authorList>
    </citation>
    <scope>NUCLEOTIDE SEQUENCE [LARGE SCALE GENOMIC DNA]</scope>
    <source>
        <strain evidence="1 2">DB165</strain>
    </source>
</reference>